<reference evidence="2" key="1">
    <citation type="submission" date="2021-02" db="EMBL/GenBank/DDBJ databases">
        <authorList>
            <person name="Nowell W R."/>
        </authorList>
    </citation>
    <scope>NUCLEOTIDE SEQUENCE</scope>
</reference>
<gene>
    <name evidence="2" type="ORF">GPM918_LOCUS15430</name>
    <name evidence="3" type="ORF">SRO942_LOCUS15430</name>
</gene>
<organism evidence="2 4">
    <name type="scientific">Didymodactylos carnosus</name>
    <dbReference type="NCBI Taxonomy" id="1234261"/>
    <lineage>
        <taxon>Eukaryota</taxon>
        <taxon>Metazoa</taxon>
        <taxon>Spiralia</taxon>
        <taxon>Gnathifera</taxon>
        <taxon>Rotifera</taxon>
        <taxon>Eurotatoria</taxon>
        <taxon>Bdelloidea</taxon>
        <taxon>Philodinida</taxon>
        <taxon>Philodinidae</taxon>
        <taxon>Didymodactylos</taxon>
    </lineage>
</organism>
<feature type="chain" id="PRO_5036224887" evidence="1">
    <location>
        <begin position="19"/>
        <end position="203"/>
    </location>
</feature>
<dbReference type="OrthoDB" id="10059800at2759"/>
<dbReference type="Proteomes" id="UP000681722">
    <property type="component" value="Unassembled WGS sequence"/>
</dbReference>
<dbReference type="EMBL" id="CAJNOQ010003882">
    <property type="protein sequence ID" value="CAF1034065.1"/>
    <property type="molecule type" value="Genomic_DNA"/>
</dbReference>
<dbReference type="Proteomes" id="UP000663829">
    <property type="component" value="Unassembled WGS sequence"/>
</dbReference>
<sequence length="203" mass="22395">MTNIYILFYLLLIRSSHSLPSLPPSAIKIQSHIIHVKQQQPLTFIVENSSEIFEKVPGLTTQFYHTQSLLYKIRFDGVCTTYSGVWTRAFVRLMVDDSLLYGFQLTPNTVDRWKSIPGATSLTDVDQIGGGSSLTLPTSELTCSKTDFIYLQPGLHTLDVGARGDGTATPSMSVRGGQLTIELIQADQQAEPMNVSMANPLGR</sequence>
<proteinExistence type="predicted"/>
<keyword evidence="1" id="KW-0732">Signal</keyword>
<feature type="signal peptide" evidence="1">
    <location>
        <begin position="1"/>
        <end position="18"/>
    </location>
</feature>
<accession>A0A814JDA9</accession>
<evidence type="ECO:0000313" key="3">
    <source>
        <dbReference type="EMBL" id="CAF3804753.1"/>
    </source>
</evidence>
<evidence type="ECO:0000313" key="4">
    <source>
        <dbReference type="Proteomes" id="UP000663829"/>
    </source>
</evidence>
<protein>
    <submittedName>
        <fullName evidence="2">Uncharacterized protein</fullName>
    </submittedName>
</protein>
<evidence type="ECO:0000313" key="2">
    <source>
        <dbReference type="EMBL" id="CAF1034065.1"/>
    </source>
</evidence>
<name>A0A814JDA9_9BILA</name>
<comment type="caution">
    <text evidence="2">The sequence shown here is derived from an EMBL/GenBank/DDBJ whole genome shotgun (WGS) entry which is preliminary data.</text>
</comment>
<dbReference type="EMBL" id="CAJOBC010003882">
    <property type="protein sequence ID" value="CAF3804753.1"/>
    <property type="molecule type" value="Genomic_DNA"/>
</dbReference>
<evidence type="ECO:0000256" key="1">
    <source>
        <dbReference type="SAM" id="SignalP"/>
    </source>
</evidence>
<dbReference type="AlphaFoldDB" id="A0A814JDA9"/>
<keyword evidence="4" id="KW-1185">Reference proteome</keyword>